<sequence length="389" mass="44202">MCFLEAKTQIIVSYSYTWFNELHNKIKADFERENPDIEVKFTAPTQHYEEQTAKLLREKIVNKLPDVAFDSFNYLPTLQSKNIPQPLDSYLTDKEERGYTDKMLKPTTLNGKVYAIPFAASMPVAYYNMDLVKKAGWNKPLPKTWDEVFELANMINKLPGKQGAYFANLTHVWLQMALVMSQGGEFINKKGKIGFDNEIGEWVFKLLSDFHTKAKMPNIKVPDALKSFYAGNLGMYFESSAGLTMMEKSVGKNFELKVSKWPSVKSGGQLPVGGSVVMLTSTKNAEAAMKYIKYVTSTANKYVPQYTGYMTTNAKSLQELKSFYDKNPNYTVAPSQIEIMGIWPTFPGDNALKCAELVYTYSEQLLTGERTDYKNVLKEMTRDVNKLLP</sequence>
<dbReference type="GO" id="GO:0042597">
    <property type="term" value="C:periplasmic space"/>
    <property type="evidence" value="ECO:0007669"/>
    <property type="project" value="UniProtKB-SubCell"/>
</dbReference>
<dbReference type="InterPro" id="IPR050490">
    <property type="entry name" value="Bact_solute-bd_prot1"/>
</dbReference>
<name>A0A4U8TCY0_9HELI</name>
<organism evidence="3 4">
    <name type="scientific">Helicobacter jaachi</name>
    <dbReference type="NCBI Taxonomy" id="1677920"/>
    <lineage>
        <taxon>Bacteria</taxon>
        <taxon>Pseudomonadati</taxon>
        <taxon>Campylobacterota</taxon>
        <taxon>Epsilonproteobacteria</taxon>
        <taxon>Campylobacterales</taxon>
        <taxon>Helicobacteraceae</taxon>
        <taxon>Helicobacter</taxon>
    </lineage>
</organism>
<dbReference type="PANTHER" id="PTHR43649:SF30">
    <property type="entry name" value="ABC TRANSPORTER SUBSTRATE-BINDING PROTEIN"/>
    <property type="match status" value="1"/>
</dbReference>
<comment type="similarity">
    <text evidence="2">Belongs to the bacterial solute-binding protein 1 family.</text>
</comment>
<dbReference type="PANTHER" id="PTHR43649">
    <property type="entry name" value="ARABINOSE-BINDING PROTEIN-RELATED"/>
    <property type="match status" value="1"/>
</dbReference>
<dbReference type="Gene3D" id="3.40.190.10">
    <property type="entry name" value="Periplasmic binding protein-like II"/>
    <property type="match status" value="1"/>
</dbReference>
<protein>
    <submittedName>
        <fullName evidence="3">Extracellular solute-binding protein</fullName>
    </submittedName>
</protein>
<dbReference type="InterPro" id="IPR006059">
    <property type="entry name" value="SBP"/>
</dbReference>
<comment type="subcellular location">
    <subcellularLocation>
        <location evidence="1">Periplasm</location>
    </subcellularLocation>
</comment>
<dbReference type="STRING" id="1677920.LS71_01580"/>
<dbReference type="Pfam" id="PF01547">
    <property type="entry name" value="SBP_bac_1"/>
    <property type="match status" value="1"/>
</dbReference>
<evidence type="ECO:0000256" key="2">
    <source>
        <dbReference type="ARBA" id="ARBA00008520"/>
    </source>
</evidence>
<dbReference type="EMBL" id="JRPR02000001">
    <property type="protein sequence ID" value="TLD97836.1"/>
    <property type="molecule type" value="Genomic_DNA"/>
</dbReference>
<dbReference type="Proteomes" id="UP000029733">
    <property type="component" value="Unassembled WGS sequence"/>
</dbReference>
<evidence type="ECO:0000256" key="1">
    <source>
        <dbReference type="ARBA" id="ARBA00004418"/>
    </source>
</evidence>
<keyword evidence="4" id="KW-1185">Reference proteome</keyword>
<proteinExistence type="inferred from homology"/>
<dbReference type="AlphaFoldDB" id="A0A4U8TCY0"/>
<reference evidence="3 4" key="1">
    <citation type="journal article" date="2014" name="Genome Announc.">
        <title>Draft genome sequences of eight enterohepatic helicobacter species isolated from both laboratory and wild rodents.</title>
        <authorList>
            <person name="Sheh A."/>
            <person name="Shen Z."/>
            <person name="Fox J.G."/>
        </authorList>
    </citation>
    <scope>NUCLEOTIDE SEQUENCE [LARGE SCALE GENOMIC DNA]</scope>
    <source>
        <strain evidence="3 4">MIT 09-6949</strain>
    </source>
</reference>
<accession>A0A4U8TCY0</accession>
<evidence type="ECO:0000313" key="4">
    <source>
        <dbReference type="Proteomes" id="UP000029733"/>
    </source>
</evidence>
<evidence type="ECO:0000313" key="3">
    <source>
        <dbReference type="EMBL" id="TLD97836.1"/>
    </source>
</evidence>
<comment type="caution">
    <text evidence="3">The sequence shown here is derived from an EMBL/GenBank/DDBJ whole genome shotgun (WGS) entry which is preliminary data.</text>
</comment>
<dbReference type="OrthoDB" id="9811951at2"/>
<gene>
    <name evidence="3" type="ORF">LS71_000140</name>
</gene>
<dbReference type="SUPFAM" id="SSF53850">
    <property type="entry name" value="Periplasmic binding protein-like II"/>
    <property type="match status" value="1"/>
</dbReference>